<proteinExistence type="predicted"/>
<evidence type="ECO:0000313" key="3">
    <source>
        <dbReference type="Proteomes" id="UP001519064"/>
    </source>
</evidence>
<gene>
    <name evidence="2" type="ORF">ITI46_23995</name>
</gene>
<accession>A0ABS3XHC4</accession>
<feature type="compositionally biased region" description="Basic and acidic residues" evidence="1">
    <location>
        <begin position="88"/>
        <end position="115"/>
    </location>
</feature>
<dbReference type="Proteomes" id="UP001519064">
    <property type="component" value="Unassembled WGS sequence"/>
</dbReference>
<protein>
    <submittedName>
        <fullName evidence="2">Uncharacterized protein</fullName>
    </submittedName>
</protein>
<organism evidence="2 3">
    <name type="scientific">Streptomyces oryzae</name>
    <dbReference type="NCBI Taxonomy" id="1434886"/>
    <lineage>
        <taxon>Bacteria</taxon>
        <taxon>Bacillati</taxon>
        <taxon>Actinomycetota</taxon>
        <taxon>Actinomycetes</taxon>
        <taxon>Kitasatosporales</taxon>
        <taxon>Streptomycetaceae</taxon>
        <taxon>Streptomyces</taxon>
    </lineage>
</organism>
<keyword evidence="3" id="KW-1185">Reference proteome</keyword>
<sequence length="115" mass="12113">MRAAAERPSRAEVTVGIRAPSASAAPTRFGEVGPSPAPGTSPPSQVAGALPRLKAPMFMAEARVGAFAVWSSTLPQPSAGRCPQQRRYGGETERADERESDRRRHLAEGRGSSEG</sequence>
<evidence type="ECO:0000256" key="1">
    <source>
        <dbReference type="SAM" id="MobiDB-lite"/>
    </source>
</evidence>
<feature type="region of interest" description="Disordered" evidence="1">
    <location>
        <begin position="1"/>
        <end position="48"/>
    </location>
</feature>
<dbReference type="EMBL" id="JADKMA010000142">
    <property type="protein sequence ID" value="MBO8194694.1"/>
    <property type="molecule type" value="Genomic_DNA"/>
</dbReference>
<name>A0ABS3XHC4_9ACTN</name>
<reference evidence="2 3" key="1">
    <citation type="submission" date="2020-11" db="EMBL/GenBank/DDBJ databases">
        <title>Streptomyces spirodelae sp. nov., isolated from duckweed.</title>
        <authorList>
            <person name="Saimee Y."/>
            <person name="Duangmal K."/>
        </authorList>
    </citation>
    <scope>NUCLEOTIDE SEQUENCE [LARGE SCALE GENOMIC DNA]</scope>
    <source>
        <strain evidence="2 3">S16-07</strain>
    </source>
</reference>
<feature type="region of interest" description="Disordered" evidence="1">
    <location>
        <begin position="73"/>
        <end position="115"/>
    </location>
</feature>
<evidence type="ECO:0000313" key="2">
    <source>
        <dbReference type="EMBL" id="MBO8194694.1"/>
    </source>
</evidence>
<feature type="compositionally biased region" description="Basic and acidic residues" evidence="1">
    <location>
        <begin position="1"/>
        <end position="10"/>
    </location>
</feature>
<comment type="caution">
    <text evidence="2">The sequence shown here is derived from an EMBL/GenBank/DDBJ whole genome shotgun (WGS) entry which is preliminary data.</text>
</comment>